<keyword evidence="3" id="KW-0539">Nucleus</keyword>
<dbReference type="SUPFAM" id="SSF51045">
    <property type="entry name" value="WW domain"/>
    <property type="match status" value="1"/>
</dbReference>
<dbReference type="InterPro" id="IPR001202">
    <property type="entry name" value="WW_dom"/>
</dbReference>
<sequence>MALSSVSVDFNRDNSPSLSSLSPTVIHYRQKYEKRKISQYNHREVRKHYHFEKQHNRNRSHRNTSFRQHNHRSLKRRQSSCLWEEHKSSNGRIYYYNIITDQSQWEKPTREQLSSSIKIRSINKNDFHSKRSSNNNNYLFVNNGYYSKKSNLISISNENFNSTRDRSSHSDKKSSIYQRSVNKNDRNKSMRIDYHKRKKDNIEVDSSYKKFVKDKNKNDDIILLTPTSPPPNEIIQIDHVDPLPTSNNSLTNISIPFIINSSKKSHYDIFSNSLIENIFKLFHRKQSIKTQINKDISSSIIIPSSLRSSSNTINAIIELEHSPSIILPNQYKSSSTITNSNSNDIKRYYRADLIQHLLNWPSTQIEREIIHLSNEQTRIRTCQLTSLRTDLYSIRLRLERNRFQLLKYHHILTAQQHLINQLQLIDSD</sequence>
<comment type="caution">
    <text evidence="6">The sequence shown here is derived from an EMBL/GenBank/DDBJ whole genome shotgun (WGS) entry which is preliminary data.</text>
</comment>
<dbReference type="SMART" id="SM00456">
    <property type="entry name" value="WW"/>
    <property type="match status" value="1"/>
</dbReference>
<dbReference type="GO" id="GO:0000993">
    <property type="term" value="F:RNA polymerase II complex binding"/>
    <property type="evidence" value="ECO:0007669"/>
    <property type="project" value="TreeGrafter"/>
</dbReference>
<dbReference type="Gene3D" id="2.20.70.10">
    <property type="match status" value="1"/>
</dbReference>
<evidence type="ECO:0000256" key="1">
    <source>
        <dbReference type="ARBA" id="ARBA00004123"/>
    </source>
</evidence>
<feature type="compositionally biased region" description="Basic and acidic residues" evidence="4">
    <location>
        <begin position="163"/>
        <end position="174"/>
    </location>
</feature>
<dbReference type="PANTHER" id="PTHR15911:SF6">
    <property type="entry name" value="WW DOMAIN-CONTAINING ADAPTER PROTEIN WITH COILED-COIL"/>
    <property type="match status" value="1"/>
</dbReference>
<dbReference type="InterPro" id="IPR038867">
    <property type="entry name" value="WAC"/>
</dbReference>
<evidence type="ECO:0000256" key="2">
    <source>
        <dbReference type="ARBA" id="ARBA00022853"/>
    </source>
</evidence>
<protein>
    <recommendedName>
        <fullName evidence="5">WW domain-containing protein</fullName>
    </recommendedName>
</protein>
<evidence type="ECO:0000313" key="6">
    <source>
        <dbReference type="EMBL" id="CAF1019220.1"/>
    </source>
</evidence>
<dbReference type="Proteomes" id="UP000663864">
    <property type="component" value="Unassembled WGS sequence"/>
</dbReference>
<name>A0A814I3T6_9BILA</name>
<evidence type="ECO:0000256" key="4">
    <source>
        <dbReference type="SAM" id="MobiDB-lite"/>
    </source>
</evidence>
<dbReference type="GO" id="GO:0005634">
    <property type="term" value="C:nucleus"/>
    <property type="evidence" value="ECO:0007669"/>
    <property type="project" value="UniProtKB-SubCell"/>
</dbReference>
<dbReference type="EMBL" id="CAJNOT010000553">
    <property type="protein sequence ID" value="CAF1019220.1"/>
    <property type="molecule type" value="Genomic_DNA"/>
</dbReference>
<dbReference type="GO" id="GO:0006325">
    <property type="term" value="P:chromatin organization"/>
    <property type="evidence" value="ECO:0007669"/>
    <property type="project" value="UniProtKB-KW"/>
</dbReference>
<dbReference type="Proteomes" id="UP000663836">
    <property type="component" value="Unassembled WGS sequence"/>
</dbReference>
<evidence type="ECO:0000259" key="5">
    <source>
        <dbReference type="PROSITE" id="PS50020"/>
    </source>
</evidence>
<proteinExistence type="predicted"/>
<dbReference type="GO" id="GO:1904263">
    <property type="term" value="P:positive regulation of TORC1 signaling"/>
    <property type="evidence" value="ECO:0007669"/>
    <property type="project" value="TreeGrafter"/>
</dbReference>
<dbReference type="EMBL" id="CAJOBD010000518">
    <property type="protein sequence ID" value="CAF3681805.1"/>
    <property type="molecule type" value="Genomic_DNA"/>
</dbReference>
<dbReference type="AlphaFoldDB" id="A0A814I3T6"/>
<dbReference type="GO" id="GO:0003682">
    <property type="term" value="F:chromatin binding"/>
    <property type="evidence" value="ECO:0007669"/>
    <property type="project" value="TreeGrafter"/>
</dbReference>
<dbReference type="CDD" id="cd00201">
    <property type="entry name" value="WW"/>
    <property type="match status" value="1"/>
</dbReference>
<evidence type="ECO:0000313" key="7">
    <source>
        <dbReference type="EMBL" id="CAF3681805.1"/>
    </source>
</evidence>
<dbReference type="PANTHER" id="PTHR15911">
    <property type="entry name" value="WW DOMAIN-CONTAINING ADAPTER PROTEIN WITH COILED-COIL"/>
    <property type="match status" value="1"/>
</dbReference>
<accession>A0A814I3T6</accession>
<feature type="compositionally biased region" description="Basic residues" evidence="4">
    <location>
        <begin position="53"/>
        <end position="78"/>
    </location>
</feature>
<evidence type="ECO:0000256" key="3">
    <source>
        <dbReference type="ARBA" id="ARBA00023242"/>
    </source>
</evidence>
<comment type="subcellular location">
    <subcellularLocation>
        <location evidence="1">Nucleus</location>
    </subcellularLocation>
</comment>
<feature type="region of interest" description="Disordered" evidence="4">
    <location>
        <begin position="1"/>
        <end position="21"/>
    </location>
</feature>
<dbReference type="InterPro" id="IPR036020">
    <property type="entry name" value="WW_dom_sf"/>
</dbReference>
<feature type="region of interest" description="Disordered" evidence="4">
    <location>
        <begin position="160"/>
        <end position="188"/>
    </location>
</feature>
<feature type="region of interest" description="Disordered" evidence="4">
    <location>
        <begin position="53"/>
        <end position="80"/>
    </location>
</feature>
<dbReference type="PROSITE" id="PS01159">
    <property type="entry name" value="WW_DOMAIN_1"/>
    <property type="match status" value="1"/>
</dbReference>
<feature type="domain" description="WW" evidence="5">
    <location>
        <begin position="83"/>
        <end position="110"/>
    </location>
</feature>
<dbReference type="PROSITE" id="PS50020">
    <property type="entry name" value="WW_DOMAIN_2"/>
    <property type="match status" value="1"/>
</dbReference>
<dbReference type="Pfam" id="PF00397">
    <property type="entry name" value="WW"/>
    <property type="match status" value="1"/>
</dbReference>
<reference evidence="6" key="1">
    <citation type="submission" date="2021-02" db="EMBL/GenBank/DDBJ databases">
        <authorList>
            <person name="Nowell W R."/>
        </authorList>
    </citation>
    <scope>NUCLEOTIDE SEQUENCE</scope>
</reference>
<dbReference type="GO" id="GO:0010506">
    <property type="term" value="P:regulation of autophagy"/>
    <property type="evidence" value="ECO:0007669"/>
    <property type="project" value="TreeGrafter"/>
</dbReference>
<gene>
    <name evidence="7" type="ORF">JBS370_LOCUS8251</name>
    <name evidence="6" type="ORF">ZHD862_LOCUS13446</name>
</gene>
<evidence type="ECO:0000313" key="8">
    <source>
        <dbReference type="Proteomes" id="UP000663864"/>
    </source>
</evidence>
<keyword evidence="2" id="KW-0156">Chromatin regulator</keyword>
<organism evidence="6 8">
    <name type="scientific">Rotaria sordida</name>
    <dbReference type="NCBI Taxonomy" id="392033"/>
    <lineage>
        <taxon>Eukaryota</taxon>
        <taxon>Metazoa</taxon>
        <taxon>Spiralia</taxon>
        <taxon>Gnathifera</taxon>
        <taxon>Rotifera</taxon>
        <taxon>Eurotatoria</taxon>
        <taxon>Bdelloidea</taxon>
        <taxon>Philodinida</taxon>
        <taxon>Philodinidae</taxon>
        <taxon>Rotaria</taxon>
    </lineage>
</organism>